<evidence type="ECO:0000256" key="3">
    <source>
        <dbReference type="ARBA" id="ARBA00022741"/>
    </source>
</evidence>
<dbReference type="SUPFAM" id="SSF56112">
    <property type="entry name" value="Protein kinase-like (PK-like)"/>
    <property type="match status" value="1"/>
</dbReference>
<dbReference type="GO" id="GO:0009086">
    <property type="term" value="P:methionine biosynthetic process"/>
    <property type="evidence" value="ECO:0007669"/>
    <property type="project" value="InterPro"/>
</dbReference>
<comment type="caution">
    <text evidence="6">The sequence shown here is derived from an EMBL/GenBank/DDBJ whole genome shotgun (WGS) entry which is preliminary data.</text>
</comment>
<dbReference type="RefSeq" id="WP_146953895.1">
    <property type="nucleotide sequence ID" value="NZ_BAABBJ010000002.1"/>
</dbReference>
<dbReference type="AlphaFoldDB" id="A0A512PFZ7"/>
<keyword evidence="7" id="KW-1185">Reference proteome</keyword>
<keyword evidence="5" id="KW-0067">ATP-binding</keyword>
<dbReference type="GO" id="GO:0005524">
    <property type="term" value="F:ATP binding"/>
    <property type="evidence" value="ECO:0007669"/>
    <property type="project" value="UniProtKB-KW"/>
</dbReference>
<sequence>MSAEVLDVTTVPAYLATRPGVSDLIDLSTATVQEVGDGNLNLVFVVRDAQGRSLVVKQSLPYVRMVGESWPLSQDRILAEGRGYVAAQSLSPELTPAFHGLDAERRVLVLEDLSSWTVWRRSLNDGVIDPGAGAAVGTYAARIAFGTSVLGRRAEDVQEAAAGAANPELCRITEDLVFTEPFIDHEQNAWDDELTADVLALRDPALLDEVAALKFRFLTAGQALIHGDLHSGSVFVPGAPQRAQGAPAAKVFDIEFAFYGPVGFDLGTSLANHLFAHVRAEVLDRPADFRTWVAGLPAETWDAFVAEIGRLWPQRADASWTDGFRDAWIDAVWQDAVGFAGLEAIRRVVGLAKVSDLQTLGTDERVRAARAVLRTARGWITDRTRITGPGELLPSGLVGSVDAEHGPDADALRTQAVGARA</sequence>
<dbReference type="InterPro" id="IPR009212">
    <property type="entry name" value="Methylthioribose_kinase"/>
</dbReference>
<evidence type="ECO:0000313" key="7">
    <source>
        <dbReference type="Proteomes" id="UP000321798"/>
    </source>
</evidence>
<dbReference type="OrthoDB" id="9777791at2"/>
<dbReference type="PANTHER" id="PTHR34273">
    <property type="entry name" value="METHYLTHIORIBOSE KINASE"/>
    <property type="match status" value="1"/>
</dbReference>
<organism evidence="6 7">
    <name type="scientific">Cellulomonas soli</name>
    <dbReference type="NCBI Taxonomy" id="931535"/>
    <lineage>
        <taxon>Bacteria</taxon>
        <taxon>Bacillati</taxon>
        <taxon>Actinomycetota</taxon>
        <taxon>Actinomycetes</taxon>
        <taxon>Micrococcales</taxon>
        <taxon>Cellulomonadaceae</taxon>
        <taxon>Cellulomonas</taxon>
    </lineage>
</organism>
<evidence type="ECO:0000256" key="5">
    <source>
        <dbReference type="ARBA" id="ARBA00022840"/>
    </source>
</evidence>
<dbReference type="PIRSF" id="PIRSF031134">
    <property type="entry name" value="MTRK"/>
    <property type="match status" value="1"/>
</dbReference>
<reference evidence="6 7" key="1">
    <citation type="submission" date="2019-07" db="EMBL/GenBank/DDBJ databases">
        <title>Whole genome shotgun sequence of Cellulomonas soli NBRC 109434.</title>
        <authorList>
            <person name="Hosoyama A."/>
            <person name="Uohara A."/>
            <person name="Ohji S."/>
            <person name="Ichikawa N."/>
        </authorList>
    </citation>
    <scope>NUCLEOTIDE SEQUENCE [LARGE SCALE GENOMIC DNA]</scope>
    <source>
        <strain evidence="6 7">NBRC 109434</strain>
    </source>
</reference>
<proteinExistence type="inferred from homology"/>
<dbReference type="EMBL" id="BKAL01000010">
    <property type="protein sequence ID" value="GEP70125.1"/>
    <property type="molecule type" value="Genomic_DNA"/>
</dbReference>
<evidence type="ECO:0000256" key="1">
    <source>
        <dbReference type="ARBA" id="ARBA00010165"/>
    </source>
</evidence>
<dbReference type="InterPro" id="IPR011009">
    <property type="entry name" value="Kinase-like_dom_sf"/>
</dbReference>
<dbReference type="Gene3D" id="3.30.200.20">
    <property type="entry name" value="Phosphorylase Kinase, domain 1"/>
    <property type="match status" value="1"/>
</dbReference>
<gene>
    <name evidence="6" type="primary">mtnK</name>
    <name evidence="6" type="ORF">CSO01_28400</name>
</gene>
<evidence type="ECO:0000256" key="4">
    <source>
        <dbReference type="ARBA" id="ARBA00022777"/>
    </source>
</evidence>
<dbReference type="Proteomes" id="UP000321798">
    <property type="component" value="Unassembled WGS sequence"/>
</dbReference>
<comment type="similarity">
    <text evidence="1">Belongs to the methylthioribose kinase family.</text>
</comment>
<protein>
    <submittedName>
        <fullName evidence="6">Methylthioribose kinase</fullName>
    </submittedName>
</protein>
<dbReference type="GO" id="GO:0046522">
    <property type="term" value="F:S-methyl-5-thioribose kinase activity"/>
    <property type="evidence" value="ECO:0007669"/>
    <property type="project" value="InterPro"/>
</dbReference>
<dbReference type="NCBIfam" id="TIGR01767">
    <property type="entry name" value="MTRK"/>
    <property type="match status" value="1"/>
</dbReference>
<evidence type="ECO:0000313" key="6">
    <source>
        <dbReference type="EMBL" id="GEP70125.1"/>
    </source>
</evidence>
<dbReference type="PANTHER" id="PTHR34273:SF2">
    <property type="entry name" value="METHYLTHIORIBOSE KINASE"/>
    <property type="match status" value="1"/>
</dbReference>
<dbReference type="Gene3D" id="3.90.1200.10">
    <property type="match status" value="1"/>
</dbReference>
<keyword evidence="2" id="KW-0808">Transferase</keyword>
<keyword evidence="3" id="KW-0547">Nucleotide-binding</keyword>
<name>A0A512PFZ7_9CELL</name>
<evidence type="ECO:0000256" key="2">
    <source>
        <dbReference type="ARBA" id="ARBA00022679"/>
    </source>
</evidence>
<accession>A0A512PFZ7</accession>
<keyword evidence="4 6" id="KW-0418">Kinase</keyword>